<dbReference type="InterPro" id="IPR011793">
    <property type="entry name" value="YbdK"/>
</dbReference>
<dbReference type="Gene3D" id="3.30.590.20">
    <property type="match status" value="1"/>
</dbReference>
<organism evidence="6 7">
    <name type="scientific">Actinoplanes cyaneus</name>
    <dbReference type="NCBI Taxonomy" id="52696"/>
    <lineage>
        <taxon>Bacteria</taxon>
        <taxon>Bacillati</taxon>
        <taxon>Actinomycetota</taxon>
        <taxon>Actinomycetes</taxon>
        <taxon>Micromonosporales</taxon>
        <taxon>Micromonosporaceae</taxon>
        <taxon>Actinoplanes</taxon>
    </lineage>
</organism>
<dbReference type="AlphaFoldDB" id="A0A919IJ26"/>
<evidence type="ECO:0000313" key="6">
    <source>
        <dbReference type="EMBL" id="GID65396.1"/>
    </source>
</evidence>
<comment type="caution">
    <text evidence="6">The sequence shown here is derived from an EMBL/GenBank/DDBJ whole genome shotgun (WGS) entry which is preliminary data.</text>
</comment>
<gene>
    <name evidence="6" type="primary">ybdK_2</name>
    <name evidence="6" type="ORF">Acy02nite_32770</name>
</gene>
<dbReference type="InterPro" id="IPR006336">
    <property type="entry name" value="GCS2"/>
</dbReference>
<dbReference type="EMBL" id="BOMH01000025">
    <property type="protein sequence ID" value="GID65396.1"/>
    <property type="molecule type" value="Genomic_DNA"/>
</dbReference>
<reference evidence="6" key="1">
    <citation type="submission" date="2021-01" db="EMBL/GenBank/DDBJ databases">
        <title>Whole genome shotgun sequence of Actinoplanes cyaneus NBRC 14990.</title>
        <authorList>
            <person name="Komaki H."/>
            <person name="Tamura T."/>
        </authorList>
    </citation>
    <scope>NUCLEOTIDE SEQUENCE</scope>
    <source>
        <strain evidence="6">NBRC 14990</strain>
    </source>
</reference>
<dbReference type="SUPFAM" id="SSF55931">
    <property type="entry name" value="Glutamine synthetase/guanido kinase"/>
    <property type="match status" value="1"/>
</dbReference>
<evidence type="ECO:0000256" key="1">
    <source>
        <dbReference type="ARBA" id="ARBA00022598"/>
    </source>
</evidence>
<dbReference type="GO" id="GO:0042398">
    <property type="term" value="P:modified amino acid biosynthetic process"/>
    <property type="evidence" value="ECO:0007669"/>
    <property type="project" value="InterPro"/>
</dbReference>
<evidence type="ECO:0000256" key="2">
    <source>
        <dbReference type="ARBA" id="ARBA00022741"/>
    </source>
</evidence>
<keyword evidence="3 5" id="KW-0067">ATP-binding</keyword>
<dbReference type="GO" id="GO:0005524">
    <property type="term" value="F:ATP binding"/>
    <property type="evidence" value="ECO:0007669"/>
    <property type="project" value="UniProtKB-KW"/>
</dbReference>
<dbReference type="NCBIfam" id="NF010041">
    <property type="entry name" value="PRK13517.1-1"/>
    <property type="match status" value="1"/>
</dbReference>
<dbReference type="PANTHER" id="PTHR36510">
    <property type="entry name" value="GLUTAMATE--CYSTEINE LIGASE 2-RELATED"/>
    <property type="match status" value="1"/>
</dbReference>
<dbReference type="HAMAP" id="MF_01609">
    <property type="entry name" value="Glu_cys_ligase_2"/>
    <property type="match status" value="1"/>
</dbReference>
<proteinExistence type="inferred from homology"/>
<dbReference type="InterPro" id="IPR014746">
    <property type="entry name" value="Gln_synth/guanido_kin_cat_dom"/>
</dbReference>
<sequence>MTAGLPDRLTVGVEEEFLLLEPGSGENAPVAEKTLAALPEELRPRSRREFRPSMIEMVSDVCTDAADLAGQLLANRRGTADAAFAAGAMLVPVGATPVAERFPEPADDARFRAIAAHYGPIARDPSVCGCHVHVGVPGEELAVAVCTRLRGDLPVIQALAANSPIFEGADTGFASWRSAQLERWPSLGPWPHLDGPADYRRTTQALISSGAMMDASMVLWWSRPSATFPTVEIRVADVCPRVGDTVLIAALVRALVDTAAREAVAGRPAPVLPDVLVRAAHWNAARSGLDGDLLDPGTGRAVPAWDVVAALLDRVTPALRRHDDLDLVTAGLDRIRREGTGAQVQRRLLSSATVPWMLDRLAALARE</sequence>
<comment type="function">
    <text evidence="5">ATP-dependent carboxylate-amine ligase which exhibits weak glutamate--cysteine ligase activity.</text>
</comment>
<name>A0A919IJ26_9ACTN</name>
<dbReference type="PANTHER" id="PTHR36510:SF1">
    <property type="entry name" value="GLUTAMATE--CYSTEINE LIGASE 2-RELATED"/>
    <property type="match status" value="1"/>
</dbReference>
<accession>A0A919IJ26</accession>
<evidence type="ECO:0000313" key="7">
    <source>
        <dbReference type="Proteomes" id="UP000619479"/>
    </source>
</evidence>
<evidence type="ECO:0000256" key="3">
    <source>
        <dbReference type="ARBA" id="ARBA00022840"/>
    </source>
</evidence>
<comment type="similarity">
    <text evidence="5">Belongs to the glutamate--cysteine ligase type 2 family. YbdK subfamily.</text>
</comment>
<keyword evidence="2 5" id="KW-0547">Nucleotide-binding</keyword>
<evidence type="ECO:0000256" key="5">
    <source>
        <dbReference type="HAMAP-Rule" id="MF_01609"/>
    </source>
</evidence>
<dbReference type="EC" id="6.3.2.2" evidence="5"/>
<dbReference type="RefSeq" id="WP_203741416.1">
    <property type="nucleotide sequence ID" value="NZ_BAAAUC010000038.1"/>
</dbReference>
<dbReference type="Pfam" id="PF04107">
    <property type="entry name" value="GCS2"/>
    <property type="match status" value="1"/>
</dbReference>
<dbReference type="Proteomes" id="UP000619479">
    <property type="component" value="Unassembled WGS sequence"/>
</dbReference>
<keyword evidence="1 5" id="KW-0436">Ligase</keyword>
<dbReference type="NCBIfam" id="TIGR02050">
    <property type="entry name" value="gshA_cyan_rel"/>
    <property type="match status" value="1"/>
</dbReference>
<dbReference type="GO" id="GO:0004357">
    <property type="term" value="F:glutamate-cysteine ligase activity"/>
    <property type="evidence" value="ECO:0007669"/>
    <property type="project" value="UniProtKB-EC"/>
</dbReference>
<protein>
    <recommendedName>
        <fullName evidence="5">Putative glutamate--cysteine ligase 2</fullName>
        <ecNumber evidence="5">6.3.2.2</ecNumber>
    </recommendedName>
    <alternativeName>
        <fullName evidence="5">Gamma-glutamylcysteine synthetase 2</fullName>
        <shortName evidence="5">GCS 2</shortName>
        <shortName evidence="5">Gamma-GCS 2</shortName>
    </alternativeName>
</protein>
<comment type="catalytic activity">
    <reaction evidence="4 5">
        <text>L-cysteine + L-glutamate + ATP = gamma-L-glutamyl-L-cysteine + ADP + phosphate + H(+)</text>
        <dbReference type="Rhea" id="RHEA:13285"/>
        <dbReference type="ChEBI" id="CHEBI:15378"/>
        <dbReference type="ChEBI" id="CHEBI:29985"/>
        <dbReference type="ChEBI" id="CHEBI:30616"/>
        <dbReference type="ChEBI" id="CHEBI:35235"/>
        <dbReference type="ChEBI" id="CHEBI:43474"/>
        <dbReference type="ChEBI" id="CHEBI:58173"/>
        <dbReference type="ChEBI" id="CHEBI:456216"/>
        <dbReference type="EC" id="6.3.2.2"/>
    </reaction>
</comment>
<dbReference type="InterPro" id="IPR050141">
    <property type="entry name" value="GCL_type2/YbdK_subfam"/>
</dbReference>
<keyword evidence="7" id="KW-1185">Reference proteome</keyword>
<evidence type="ECO:0000256" key="4">
    <source>
        <dbReference type="ARBA" id="ARBA00048819"/>
    </source>
</evidence>